<evidence type="ECO:0000313" key="3">
    <source>
        <dbReference type="Proteomes" id="UP000244722"/>
    </source>
</evidence>
<gene>
    <name evidence="2" type="ORF">B9Z19DRAFT_1154920</name>
</gene>
<feature type="compositionally biased region" description="Low complexity" evidence="1">
    <location>
        <begin position="437"/>
        <end position="447"/>
    </location>
</feature>
<keyword evidence="3" id="KW-1185">Reference proteome</keyword>
<feature type="compositionally biased region" description="Basic residues" evidence="1">
    <location>
        <begin position="171"/>
        <end position="190"/>
    </location>
</feature>
<feature type="compositionally biased region" description="Basic residues" evidence="1">
    <location>
        <begin position="337"/>
        <end position="356"/>
    </location>
</feature>
<name>A0A2T6ZI35_TUBBO</name>
<dbReference type="Proteomes" id="UP000244722">
    <property type="component" value="Unassembled WGS sequence"/>
</dbReference>
<dbReference type="EMBL" id="NESQ01000249">
    <property type="protein sequence ID" value="PUU75143.1"/>
    <property type="molecule type" value="Genomic_DNA"/>
</dbReference>
<proteinExistence type="predicted"/>
<reference evidence="2 3" key="1">
    <citation type="submission" date="2017-04" db="EMBL/GenBank/DDBJ databases">
        <title>Draft genome sequence of Tuber borchii Vittad., a whitish edible truffle.</title>
        <authorList>
            <consortium name="DOE Joint Genome Institute"/>
            <person name="Murat C."/>
            <person name="Kuo A."/>
            <person name="Barry K.W."/>
            <person name="Clum A."/>
            <person name="Dockter R.B."/>
            <person name="Fauchery L."/>
            <person name="Iotti M."/>
            <person name="Kohler A."/>
            <person name="Labutti K."/>
            <person name="Lindquist E.A."/>
            <person name="Lipzen A."/>
            <person name="Ohm R.A."/>
            <person name="Wang M."/>
            <person name="Grigoriev I.V."/>
            <person name="Zambonelli A."/>
            <person name="Martin F.M."/>
        </authorList>
    </citation>
    <scope>NUCLEOTIDE SEQUENCE [LARGE SCALE GENOMIC DNA]</scope>
    <source>
        <strain evidence="2 3">Tbo3840</strain>
    </source>
</reference>
<feature type="region of interest" description="Disordered" evidence="1">
    <location>
        <begin position="119"/>
        <end position="269"/>
    </location>
</feature>
<comment type="caution">
    <text evidence="2">The sequence shown here is derived from an EMBL/GenBank/DDBJ whole genome shotgun (WGS) entry which is preliminary data.</text>
</comment>
<feature type="compositionally biased region" description="Low complexity" evidence="1">
    <location>
        <begin position="76"/>
        <end position="88"/>
    </location>
</feature>
<feature type="region of interest" description="Disordered" evidence="1">
    <location>
        <begin position="282"/>
        <end position="476"/>
    </location>
</feature>
<protein>
    <submittedName>
        <fullName evidence="2">Uncharacterized protein</fullName>
    </submittedName>
</protein>
<evidence type="ECO:0000256" key="1">
    <source>
        <dbReference type="SAM" id="MobiDB-lite"/>
    </source>
</evidence>
<feature type="compositionally biased region" description="Low complexity" evidence="1">
    <location>
        <begin position="379"/>
        <end position="393"/>
    </location>
</feature>
<evidence type="ECO:0000313" key="2">
    <source>
        <dbReference type="EMBL" id="PUU75143.1"/>
    </source>
</evidence>
<dbReference type="AlphaFoldDB" id="A0A2T6ZI35"/>
<organism evidence="2 3">
    <name type="scientific">Tuber borchii</name>
    <name type="common">White truffle</name>
    <dbReference type="NCBI Taxonomy" id="42251"/>
    <lineage>
        <taxon>Eukaryota</taxon>
        <taxon>Fungi</taxon>
        <taxon>Dikarya</taxon>
        <taxon>Ascomycota</taxon>
        <taxon>Pezizomycotina</taxon>
        <taxon>Pezizomycetes</taxon>
        <taxon>Pezizales</taxon>
        <taxon>Tuberaceae</taxon>
        <taxon>Tuber</taxon>
    </lineage>
</organism>
<sequence>MPQTENEEGRLHKKLGTANGSVNLPIPPEKPDTQKKAIPARAKRTATQKAPCAGSERVRKTARVGKASSVVDKSVAKAAPPAIPAGAKTLPANTEKPAGEPAIVSKSFAVVIVTRASSRGIIRKDKSPSATTPEAEGPIREIVNDEEDKSSTSSESEDDLEKDGNYAPVAPRKRRVARKGKARVASRKRAAPNTSLEQAIIRATTTPTEIGSTLTKEYIKPPAGHKSRGRRNGNAPETEATAQKEAGPLVAPGAKTLPANTEKPAGEPAIVSRSVDVIVTRASSRGIIRKVKSPTDTAPEAEGPIREIVTDEEDKSSTSSESGDDLEKDGNYAPVAPRKRRVARKGKAPVTSRKRAAPNMAVAPPEHKKKRVYTPEVRAAVPQEAGPPAAPEADSTLTAEKPTPAPTTDSLRGEIAVPEQHAPPAAVSETPVGSVEAATPATTSAPPLRVRGPRYRIPAEGSRKSTRIKAQHDKLE</sequence>
<feature type="compositionally biased region" description="Polar residues" evidence="1">
    <location>
        <begin position="193"/>
        <end position="215"/>
    </location>
</feature>
<accession>A0A2T6ZI35</accession>
<feature type="region of interest" description="Disordered" evidence="1">
    <location>
        <begin position="1"/>
        <end position="100"/>
    </location>
</feature>